<feature type="region of interest" description="Disordered" evidence="1">
    <location>
        <begin position="39"/>
        <end position="61"/>
    </location>
</feature>
<keyword evidence="3" id="KW-1185">Reference proteome</keyword>
<reference evidence="2 3" key="1">
    <citation type="submission" date="2018-12" db="EMBL/GenBank/DDBJ databases">
        <title>Hymenobacter gummosus sp. nov., isolated from a spring.</title>
        <authorList>
            <person name="Nie L."/>
        </authorList>
    </citation>
    <scope>NUCLEOTIDE SEQUENCE [LARGE SCALE GENOMIC DNA]</scope>
    <source>
        <strain evidence="2 3">KCTC 52166</strain>
    </source>
</reference>
<dbReference type="Proteomes" id="UP000282184">
    <property type="component" value="Unassembled WGS sequence"/>
</dbReference>
<comment type="caution">
    <text evidence="2">The sequence shown here is derived from an EMBL/GenBank/DDBJ whole genome shotgun (WGS) entry which is preliminary data.</text>
</comment>
<accession>A0A431U3R6</accession>
<evidence type="ECO:0000313" key="2">
    <source>
        <dbReference type="EMBL" id="RTQ50249.1"/>
    </source>
</evidence>
<proteinExistence type="predicted"/>
<feature type="compositionally biased region" description="Basic and acidic residues" evidence="1">
    <location>
        <begin position="39"/>
        <end position="52"/>
    </location>
</feature>
<organism evidence="2 3">
    <name type="scientific">Hymenobacter gummosus</name>
    <dbReference type="NCBI Taxonomy" id="1776032"/>
    <lineage>
        <taxon>Bacteria</taxon>
        <taxon>Pseudomonadati</taxon>
        <taxon>Bacteroidota</taxon>
        <taxon>Cytophagia</taxon>
        <taxon>Cytophagales</taxon>
        <taxon>Hymenobacteraceae</taxon>
        <taxon>Hymenobacter</taxon>
    </lineage>
</organism>
<sequence>MKFGEGGLQSNIISTSHKRDNEVGAGILLINSPLGRTSDLRGYDHSHPDGEWRPSGAVHAPGTKERQFGDIVFAQNLQQIHRGASIELRVYTATDRKYFPYNKDTYVPMMINEINITGKKPRK</sequence>
<dbReference type="EMBL" id="RXOF01000005">
    <property type="protein sequence ID" value="RTQ50249.1"/>
    <property type="molecule type" value="Genomic_DNA"/>
</dbReference>
<gene>
    <name evidence="2" type="ORF">EJV47_11520</name>
</gene>
<evidence type="ECO:0000313" key="3">
    <source>
        <dbReference type="Proteomes" id="UP000282184"/>
    </source>
</evidence>
<evidence type="ECO:0000256" key="1">
    <source>
        <dbReference type="SAM" id="MobiDB-lite"/>
    </source>
</evidence>
<dbReference type="RefSeq" id="WP_126693299.1">
    <property type="nucleotide sequence ID" value="NZ_RXOF01000005.1"/>
</dbReference>
<protein>
    <submittedName>
        <fullName evidence="2">Uncharacterized protein</fullName>
    </submittedName>
</protein>
<name>A0A431U3R6_9BACT</name>
<dbReference type="AlphaFoldDB" id="A0A431U3R6"/>